<evidence type="ECO:0000256" key="3">
    <source>
        <dbReference type="ARBA" id="ARBA00004430"/>
    </source>
</evidence>
<accession>A0A8D3AJW5</accession>
<dbReference type="SUPFAM" id="SSF50978">
    <property type="entry name" value="WD40 repeat-like"/>
    <property type="match status" value="2"/>
</dbReference>
<dbReference type="Gene3D" id="2.130.10.10">
    <property type="entry name" value="YVTN repeat-like/Quinoprotein amine dehydrogenase"/>
    <property type="match status" value="3"/>
</dbReference>
<dbReference type="GeneTree" id="ENSGT00390000004068"/>
<evidence type="ECO:0000256" key="5">
    <source>
        <dbReference type="ARBA" id="ARBA00004601"/>
    </source>
</evidence>
<dbReference type="Pfam" id="PF23751">
    <property type="entry name" value="Beta-prop_WDR11_1st"/>
    <property type="match status" value="1"/>
</dbReference>
<protein>
    <recommendedName>
        <fullName evidence="15">WD repeat-containing protein 11</fullName>
    </recommendedName>
</protein>
<keyword evidence="13" id="KW-0966">Cell projection</keyword>
<dbReference type="InterPro" id="IPR036322">
    <property type="entry name" value="WD40_repeat_dom_sf"/>
</dbReference>
<dbReference type="FunFam" id="2.130.10.10:FF:000296">
    <property type="entry name" value="WD repeat domain 11"/>
    <property type="match status" value="1"/>
</dbReference>
<evidence type="ECO:0000256" key="4">
    <source>
        <dbReference type="ARBA" id="ARBA00004541"/>
    </source>
</evidence>
<feature type="domain" description="WDR11 second beta-propeller" evidence="17">
    <location>
        <begin position="484"/>
        <end position="823"/>
    </location>
</feature>
<evidence type="ECO:0000256" key="13">
    <source>
        <dbReference type="ARBA" id="ARBA00023273"/>
    </source>
</evidence>
<dbReference type="GO" id="GO:0031410">
    <property type="term" value="C:cytoplasmic vesicle"/>
    <property type="evidence" value="ECO:0007669"/>
    <property type="project" value="UniProtKB-SubCell"/>
</dbReference>
<dbReference type="InterPro" id="IPR057854">
    <property type="entry name" value="TPR_WDR11"/>
</dbReference>
<evidence type="ECO:0000313" key="19">
    <source>
        <dbReference type="Ensembl" id="ENSSMAP00000019380.2"/>
    </source>
</evidence>
<evidence type="ECO:0000256" key="8">
    <source>
        <dbReference type="ARBA" id="ARBA00022574"/>
    </source>
</evidence>
<dbReference type="FunFam" id="2.130.10.10:FF:000309">
    <property type="entry name" value="WD repeat domain 11"/>
    <property type="match status" value="1"/>
</dbReference>
<dbReference type="GO" id="GO:0005794">
    <property type="term" value="C:Golgi apparatus"/>
    <property type="evidence" value="ECO:0007669"/>
    <property type="project" value="UniProtKB-SubCell"/>
</dbReference>
<evidence type="ECO:0000256" key="15">
    <source>
        <dbReference type="ARBA" id="ARBA00070583"/>
    </source>
</evidence>
<dbReference type="InterPro" id="IPR057853">
    <property type="entry name" value="Beta-prop_WDR11_2nd"/>
</dbReference>
<dbReference type="Pfam" id="PF23752">
    <property type="entry name" value="Beta-prop_WDR11_2nd"/>
    <property type="match status" value="1"/>
</dbReference>
<dbReference type="GO" id="GO:0005634">
    <property type="term" value="C:nucleus"/>
    <property type="evidence" value="ECO:0007669"/>
    <property type="project" value="UniProtKB-SubCell"/>
</dbReference>
<name>A0A8D3AJW5_SCOMX</name>
<keyword evidence="14" id="KW-0968">Cytoplasmic vesicle</keyword>
<keyword evidence="12" id="KW-0539">Nucleus</keyword>
<dbReference type="GO" id="GO:0005930">
    <property type="term" value="C:axoneme"/>
    <property type="evidence" value="ECO:0007669"/>
    <property type="project" value="UniProtKB-SubCell"/>
</dbReference>
<evidence type="ECO:0000256" key="6">
    <source>
        <dbReference type="ARBA" id="ARBA00022490"/>
    </source>
</evidence>
<keyword evidence="6" id="KW-0963">Cytoplasm</keyword>
<comment type="subcellular location">
    <subcellularLocation>
        <location evidence="3">Cytoplasm</location>
        <location evidence="3">Cytoskeleton</location>
        <location evidence="3">Cilium axoneme</location>
    </subcellularLocation>
    <subcellularLocation>
        <location evidence="1">Cytoplasm</location>
        <location evidence="1">Cytoskeleton</location>
        <location evidence="1">Cilium basal body</location>
    </subcellularLocation>
    <subcellularLocation>
        <location evidence="4">Cytoplasmic vesicle</location>
    </subcellularLocation>
    <subcellularLocation>
        <location evidence="5">Golgi apparatus</location>
        <location evidence="5">trans-Golgi network</location>
    </subcellularLocation>
    <subcellularLocation>
        <location evidence="2">Nucleus</location>
    </subcellularLocation>
</comment>
<evidence type="ECO:0000256" key="9">
    <source>
        <dbReference type="ARBA" id="ARBA00022737"/>
    </source>
</evidence>
<keyword evidence="7" id="KW-0597">Phosphoprotein</keyword>
<evidence type="ECO:0000256" key="2">
    <source>
        <dbReference type="ARBA" id="ARBA00004123"/>
    </source>
</evidence>
<dbReference type="Proteomes" id="UP000694558">
    <property type="component" value="Chromosome 15"/>
</dbReference>
<evidence type="ECO:0000256" key="10">
    <source>
        <dbReference type="ARBA" id="ARBA00023034"/>
    </source>
</evidence>
<keyword evidence="11" id="KW-0206">Cytoskeleton</keyword>
<evidence type="ECO:0000259" key="16">
    <source>
        <dbReference type="Pfam" id="PF23751"/>
    </source>
</evidence>
<dbReference type="InterPro" id="IPR039694">
    <property type="entry name" value="WDR11"/>
</dbReference>
<evidence type="ECO:0000256" key="12">
    <source>
        <dbReference type="ARBA" id="ARBA00023242"/>
    </source>
</evidence>
<dbReference type="GO" id="GO:0048513">
    <property type="term" value="P:animal organ development"/>
    <property type="evidence" value="ECO:0007669"/>
    <property type="project" value="UniProtKB-ARBA"/>
</dbReference>
<evidence type="ECO:0000259" key="18">
    <source>
        <dbReference type="Pfam" id="PF23753"/>
    </source>
</evidence>
<dbReference type="Ensembl" id="ENSSMAT00000019621.2">
    <property type="protein sequence ID" value="ENSSMAP00000019380.2"/>
    <property type="gene ID" value="ENSSMAG00000011843.2"/>
</dbReference>
<proteinExistence type="predicted"/>
<feature type="domain" description="WDR11 first beta-propeller" evidence="16">
    <location>
        <begin position="22"/>
        <end position="318"/>
    </location>
</feature>
<evidence type="ECO:0000259" key="17">
    <source>
        <dbReference type="Pfam" id="PF23752"/>
    </source>
</evidence>
<evidence type="ECO:0000256" key="1">
    <source>
        <dbReference type="ARBA" id="ARBA00004120"/>
    </source>
</evidence>
<evidence type="ECO:0000256" key="7">
    <source>
        <dbReference type="ARBA" id="ARBA00022553"/>
    </source>
</evidence>
<reference evidence="19" key="2">
    <citation type="submission" date="2025-08" db="UniProtKB">
        <authorList>
            <consortium name="Ensembl"/>
        </authorList>
    </citation>
    <scope>IDENTIFICATION</scope>
</reference>
<evidence type="ECO:0000313" key="20">
    <source>
        <dbReference type="Proteomes" id="UP000694558"/>
    </source>
</evidence>
<dbReference type="SMART" id="SM00320">
    <property type="entry name" value="WD40"/>
    <property type="match status" value="5"/>
</dbReference>
<dbReference type="InterPro" id="IPR001680">
    <property type="entry name" value="WD40_rpt"/>
</dbReference>
<sequence length="1238" mass="137263">MIPYTVNIKLAARTLTGTLNLQNKTAVDWGVQGLIAQGCHSSILIIDPKTAQTIQVLERHKANVVKVKWSRENYYHNLSSPYCLRLASGDASGKIIVWDVVSGTAHCEIQEHSKPIQDLEWLWNQDASRDLLLAVHPPNYIVLWNGDTGTKLWKKSYAENILSFSFDPFDPSNMALLTSEGIVFITDFTHSKPPGSAGKKVYIASPHASPAHTKPAPAAAPAPTGAKKALNKVKVLITNEKPTAEAVTLNDCLQLSYLPSKRNHMLLLYPREILILDLELSQTVGVVAIERSGVPFIQVIPCAQRDALYCLHENGCITLRVCRSTYTTEEAAEQSVQELVYDLRSQCDAIRVTKTVRPYRMVICPVNENNAGLMVSDGRVMLWELKAHTGKSAANPSSGLSPLYSPVSFCGAPLGPKQKRIQDLCLNSMIGQTMMAGEALPPSSNPQEVQLKFLLTGLLSGLPLPPFAIRMCPPLTTKNINHYQPLLAVGTSNGSVLVYNLTSGLLHKELSVHSCEVRGIEWVSLTSFLSFATSAPNNMGLVRNELQHVDLSTGRCFAFRGERGNDEPPIEMIKVSHLKQYLVVVFRDKPLELWGTRTGTLLREMAKNFPTVTALEWSPSHNLKSLKKKQMAAREAMARQTVSDAEQSSVESSVISLLQDAESKSETSQAISAREHFVFTDTDGQVYHITVEGNTVKDGARIPPDGSMGSIACIAWKGDTLVLGDVDGNLNFWDLKARLSRGIPTHRGWVKKIRFAPGKGNQKLLVMYADGAEVWDTKEVQMVSSTRIGRNVNYRILDIDWCTSDKVVLASDDGCIRVLEMAMKSASYRMDEQDLTDPVWCPYLLVPRAALTLKAFLLLQPWSGTFTMDITQVDYNEKDEIKGLIQEQLNSLSNDMKSVLLDPEFSLLQRCLLVSRLFGDESDLHFWTVASYYLQSFAQARQLSVSTAEGQAPNEGAQPSPQNHLDICHDILCESSYFQKFQLDRVHLQEVKRTSYDHTKKCADQLLLLGQTDRAVQLLLETSADNQNYYCDSLKACLVTTITSSGPSQSTIKLVATNMIANGKLAEGVQLLCLIDKAADACRYLQTYGEWNRAAWLAKVRLSAAEGSDVLKRWAEHLCSPQVNQKSKAILVLLSLGCFYKVGEMLHSMRHFDRAALFIEACLKYGVMEFSLTCIFAHKLIEAAFLEYARLLRSLGLREGAALWASRAGSAGEQLMEELTREEDISFLHVKLSVGLCL</sequence>
<keyword evidence="8" id="KW-0853">WD repeat</keyword>
<dbReference type="PANTHER" id="PTHR14593:SF5">
    <property type="entry name" value="WD REPEAT-CONTAINING PROTEIN 11"/>
    <property type="match status" value="1"/>
</dbReference>
<organism evidence="19 20">
    <name type="scientific">Scophthalmus maximus</name>
    <name type="common">Turbot</name>
    <name type="synonym">Psetta maxima</name>
    <dbReference type="NCBI Taxonomy" id="52904"/>
    <lineage>
        <taxon>Eukaryota</taxon>
        <taxon>Metazoa</taxon>
        <taxon>Chordata</taxon>
        <taxon>Craniata</taxon>
        <taxon>Vertebrata</taxon>
        <taxon>Euteleostomi</taxon>
        <taxon>Actinopterygii</taxon>
        <taxon>Neopterygii</taxon>
        <taxon>Teleostei</taxon>
        <taxon>Neoteleostei</taxon>
        <taxon>Acanthomorphata</taxon>
        <taxon>Carangaria</taxon>
        <taxon>Pleuronectiformes</taxon>
        <taxon>Pleuronectoidei</taxon>
        <taxon>Scophthalmidae</taxon>
        <taxon>Scophthalmus</taxon>
    </lineage>
</organism>
<feature type="domain" description="WDR11 TPR" evidence="18">
    <location>
        <begin position="995"/>
        <end position="1163"/>
    </location>
</feature>
<gene>
    <name evidence="19" type="primary">WDR11</name>
</gene>
<reference evidence="19" key="1">
    <citation type="submission" date="2023-05" db="EMBL/GenBank/DDBJ databases">
        <title>High-quality long-read genome of Scophthalmus maximus.</title>
        <authorList>
            <person name="Lien S."/>
            <person name="Martinez P."/>
        </authorList>
    </citation>
    <scope>NUCLEOTIDE SEQUENCE [LARGE SCALE GENOMIC DNA]</scope>
</reference>
<evidence type="ECO:0000256" key="14">
    <source>
        <dbReference type="ARBA" id="ARBA00023329"/>
    </source>
</evidence>
<dbReference type="Pfam" id="PF23753">
    <property type="entry name" value="TPR_WDR11"/>
    <property type="match status" value="1"/>
</dbReference>
<keyword evidence="10" id="KW-0333">Golgi apparatus</keyword>
<dbReference type="PANTHER" id="PTHR14593">
    <property type="entry name" value="WD REPEAT-CONTAINING PROTEIN 11"/>
    <property type="match status" value="1"/>
</dbReference>
<dbReference type="InterPro" id="IPR057852">
    <property type="entry name" value="Beta-prop_WDR11_1st"/>
</dbReference>
<dbReference type="InterPro" id="IPR015943">
    <property type="entry name" value="WD40/YVTN_repeat-like_dom_sf"/>
</dbReference>
<dbReference type="GO" id="GO:0060271">
    <property type="term" value="P:cilium assembly"/>
    <property type="evidence" value="ECO:0007669"/>
    <property type="project" value="UniProtKB-ARBA"/>
</dbReference>
<dbReference type="FunFam" id="2.130.10.10:FF:000204">
    <property type="entry name" value="WD repeat domain 11"/>
    <property type="match status" value="1"/>
</dbReference>
<keyword evidence="9" id="KW-0677">Repeat</keyword>
<evidence type="ECO:0000256" key="11">
    <source>
        <dbReference type="ARBA" id="ARBA00023212"/>
    </source>
</evidence>
<dbReference type="AlphaFoldDB" id="A0A8D3AJW5"/>